<proteinExistence type="predicted"/>
<dbReference type="SUPFAM" id="SSF111069">
    <property type="entry name" value="Hypothetical protein yfbM"/>
    <property type="match status" value="1"/>
</dbReference>
<protein>
    <submittedName>
        <fullName evidence="1">2,3-bisphosphoglycerate-independent phosphoglycerate mutase</fullName>
    </submittedName>
</protein>
<comment type="caution">
    <text evidence="1">The sequence shown here is derived from an EMBL/GenBank/DDBJ whole genome shotgun (WGS) entry which is preliminary data.</text>
</comment>
<dbReference type="EMBL" id="JAGGLV010000004">
    <property type="protein sequence ID" value="MBP2111604.1"/>
    <property type="molecule type" value="Genomic_DNA"/>
</dbReference>
<evidence type="ECO:0000313" key="2">
    <source>
        <dbReference type="Proteomes" id="UP000773462"/>
    </source>
</evidence>
<dbReference type="Pfam" id="PF08974">
    <property type="entry name" value="DUF1877"/>
    <property type="match status" value="1"/>
</dbReference>
<evidence type="ECO:0000313" key="1">
    <source>
        <dbReference type="EMBL" id="MBP2111604.1"/>
    </source>
</evidence>
<dbReference type="InterPro" id="IPR015068">
    <property type="entry name" value="DUF1877"/>
</dbReference>
<reference evidence="1 2" key="1">
    <citation type="submission" date="2021-03" db="EMBL/GenBank/DDBJ databases">
        <title>Genomic Encyclopedia of Type Strains, Phase IV (KMG-IV): sequencing the most valuable type-strain genomes for metagenomic binning, comparative biology and taxonomic classification.</title>
        <authorList>
            <person name="Goeker M."/>
        </authorList>
    </citation>
    <scope>NUCLEOTIDE SEQUENCE [LARGE SCALE GENOMIC DNA]</scope>
    <source>
        <strain evidence="1 2">DSM 101953</strain>
    </source>
</reference>
<dbReference type="RefSeq" id="WP_209871559.1">
    <property type="nucleotide sequence ID" value="NZ_JAGGLV010000004.1"/>
</dbReference>
<sequence length="149" mass="16449">MGMLGQYVMVDEDTLERMMEMDGSELMDTLEKLIESGSEYYDIDKLWEELHLALTGVSASEPIEGDPLSEAVVGVHVFEVEEEDGFFACTEQDELEDIIAAMQQVDFDQLKTDGVAEELRAALKGEFAGLLDFYGKALAGGKHVIFSVA</sequence>
<keyword evidence="2" id="KW-1185">Reference proteome</keyword>
<dbReference type="Gene3D" id="3.40.1760.10">
    <property type="entry name" value="YfbM-like super family"/>
    <property type="match status" value="1"/>
</dbReference>
<dbReference type="InterPro" id="IPR035944">
    <property type="entry name" value="YfbM-like_sf"/>
</dbReference>
<dbReference type="Proteomes" id="UP000773462">
    <property type="component" value="Unassembled WGS sequence"/>
</dbReference>
<name>A0ABS4NNG3_9BACL</name>
<gene>
    <name evidence="1" type="ORF">J2Z70_001745</name>
</gene>
<accession>A0ABS4NNG3</accession>
<organism evidence="1 2">
    <name type="scientific">Paenibacillus silagei</name>
    <dbReference type="NCBI Taxonomy" id="1670801"/>
    <lineage>
        <taxon>Bacteria</taxon>
        <taxon>Bacillati</taxon>
        <taxon>Bacillota</taxon>
        <taxon>Bacilli</taxon>
        <taxon>Bacillales</taxon>
        <taxon>Paenibacillaceae</taxon>
        <taxon>Paenibacillus</taxon>
    </lineage>
</organism>